<dbReference type="STRING" id="1513793.SAMN06296036_11856"/>
<dbReference type="GO" id="GO:0003700">
    <property type="term" value="F:DNA-binding transcription factor activity"/>
    <property type="evidence" value="ECO:0007669"/>
    <property type="project" value="InterPro"/>
</dbReference>
<dbReference type="PROSITE" id="PS50987">
    <property type="entry name" value="HTH_ARSR_2"/>
    <property type="match status" value="1"/>
</dbReference>
<gene>
    <name evidence="2" type="ORF">SAMN06296036_11856</name>
</gene>
<dbReference type="Gene3D" id="3.40.50.150">
    <property type="entry name" value="Vaccinia Virus protein VP39"/>
    <property type="match status" value="1"/>
</dbReference>
<dbReference type="GO" id="GO:0008757">
    <property type="term" value="F:S-adenosylmethionine-dependent methyltransferase activity"/>
    <property type="evidence" value="ECO:0007669"/>
    <property type="project" value="InterPro"/>
</dbReference>
<proteinExistence type="predicted"/>
<dbReference type="SMART" id="SM00418">
    <property type="entry name" value="HTH_ARSR"/>
    <property type="match status" value="1"/>
</dbReference>
<dbReference type="CDD" id="cd00090">
    <property type="entry name" value="HTH_ARSR"/>
    <property type="match status" value="1"/>
</dbReference>
<dbReference type="RefSeq" id="WP_159455532.1">
    <property type="nucleotide sequence ID" value="NZ_FWZT01000018.1"/>
</dbReference>
<dbReference type="InterPro" id="IPR013216">
    <property type="entry name" value="Methyltransf_11"/>
</dbReference>
<dbReference type="InterPro" id="IPR001845">
    <property type="entry name" value="HTH_ArsR_DNA-bd_dom"/>
</dbReference>
<dbReference type="InterPro" id="IPR036390">
    <property type="entry name" value="WH_DNA-bd_sf"/>
</dbReference>
<dbReference type="SUPFAM" id="SSF46785">
    <property type="entry name" value="Winged helix' DNA-binding domain"/>
    <property type="match status" value="1"/>
</dbReference>
<dbReference type="Gene3D" id="1.10.10.10">
    <property type="entry name" value="Winged helix-like DNA-binding domain superfamily/Winged helix DNA-binding domain"/>
    <property type="match status" value="1"/>
</dbReference>
<organism evidence="2 3">
    <name type="scientific">Pseudobacteriovorax antillogorgiicola</name>
    <dbReference type="NCBI Taxonomy" id="1513793"/>
    <lineage>
        <taxon>Bacteria</taxon>
        <taxon>Pseudomonadati</taxon>
        <taxon>Bdellovibrionota</taxon>
        <taxon>Oligoflexia</taxon>
        <taxon>Oligoflexales</taxon>
        <taxon>Pseudobacteriovoracaceae</taxon>
        <taxon>Pseudobacteriovorax</taxon>
    </lineage>
</organism>
<feature type="domain" description="HTH arsR-type" evidence="1">
    <location>
        <begin position="11"/>
        <end position="105"/>
    </location>
</feature>
<dbReference type="Proteomes" id="UP000192907">
    <property type="component" value="Unassembled WGS sequence"/>
</dbReference>
<name>A0A1Y6CIZ9_9BACT</name>
<dbReference type="InterPro" id="IPR036388">
    <property type="entry name" value="WH-like_DNA-bd_sf"/>
</dbReference>
<accession>A0A1Y6CIZ9</accession>
<dbReference type="CDD" id="cd02440">
    <property type="entry name" value="AdoMet_MTases"/>
    <property type="match status" value="1"/>
</dbReference>
<dbReference type="InterPro" id="IPR011991">
    <property type="entry name" value="ArsR-like_HTH"/>
</dbReference>
<dbReference type="EMBL" id="FWZT01000018">
    <property type="protein sequence ID" value="SMF56752.1"/>
    <property type="molecule type" value="Genomic_DNA"/>
</dbReference>
<keyword evidence="3" id="KW-1185">Reference proteome</keyword>
<dbReference type="PRINTS" id="PR00778">
    <property type="entry name" value="HTHARSR"/>
</dbReference>
<dbReference type="Pfam" id="PF12840">
    <property type="entry name" value="HTH_20"/>
    <property type="match status" value="1"/>
</dbReference>
<reference evidence="3" key="1">
    <citation type="submission" date="2017-04" db="EMBL/GenBank/DDBJ databases">
        <authorList>
            <person name="Varghese N."/>
            <person name="Submissions S."/>
        </authorList>
    </citation>
    <scope>NUCLEOTIDE SEQUENCE [LARGE SCALE GENOMIC DNA]</scope>
    <source>
        <strain evidence="3">RKEM611</strain>
    </source>
</reference>
<evidence type="ECO:0000259" key="1">
    <source>
        <dbReference type="PROSITE" id="PS50987"/>
    </source>
</evidence>
<evidence type="ECO:0000313" key="2">
    <source>
        <dbReference type="EMBL" id="SMF56752.1"/>
    </source>
</evidence>
<evidence type="ECO:0000313" key="3">
    <source>
        <dbReference type="Proteomes" id="UP000192907"/>
    </source>
</evidence>
<protein>
    <submittedName>
        <fullName evidence="2">Transcriptional regulator, ArsR family</fullName>
    </submittedName>
</protein>
<dbReference type="NCBIfam" id="NF033788">
    <property type="entry name" value="HTH_metalloreg"/>
    <property type="match status" value="1"/>
</dbReference>
<sequence>MTVVTEENQIPSALTCDQLAHVLKSAGDTLRLDILRVLRRSSFGVQELASIFDVPQPGMSHHLKVLSKASLITSRREGNSLFYRRPLIRSTNPMKDLLLSLFDTVDQIEVSPEIAARVAQVHRDRSEQSREFFNRNASSFAEQQGKIVSFDQYGSLVKDLIQQMQGQARGLALELGPGDGELLSYLAETFEEVIAIDNSQDMLHRTEQAMARKGIDKVSFLHEEIETIVEREIQVDLLALNMVLHHMSAPQQIFSLFKRALKPGGVLLIAELCHHNQEWVKESCGDLWLGFHPKDLDEWGEACGLELGQSLYIGMKNGFQVQLKAFFNIEHHRTGSYIS</sequence>
<dbReference type="InterPro" id="IPR029063">
    <property type="entry name" value="SAM-dependent_MTases_sf"/>
</dbReference>
<dbReference type="Pfam" id="PF08241">
    <property type="entry name" value="Methyltransf_11"/>
    <property type="match status" value="1"/>
</dbReference>
<dbReference type="AlphaFoldDB" id="A0A1Y6CIZ9"/>
<dbReference type="PANTHER" id="PTHR43861">
    <property type="entry name" value="TRANS-ACONITATE 2-METHYLTRANSFERASE-RELATED"/>
    <property type="match status" value="1"/>
</dbReference>
<dbReference type="SUPFAM" id="SSF53335">
    <property type="entry name" value="S-adenosyl-L-methionine-dependent methyltransferases"/>
    <property type="match status" value="1"/>
</dbReference>